<dbReference type="eggNOG" id="COG1196">
    <property type="taxonomic scope" value="Bacteria"/>
</dbReference>
<dbReference type="Proteomes" id="UP000016761">
    <property type="component" value="Unassembled WGS sequence"/>
</dbReference>
<protein>
    <recommendedName>
        <fullName evidence="4">ATPase involved in DNA repair</fullName>
    </recommendedName>
</protein>
<accession>U4T4Q0</accession>
<dbReference type="EMBL" id="AUSW01000015">
    <property type="protein sequence ID" value="ERL56347.1"/>
    <property type="molecule type" value="Genomic_DNA"/>
</dbReference>
<keyword evidence="1" id="KW-0175">Coiled coil</keyword>
<evidence type="ECO:0000256" key="1">
    <source>
        <dbReference type="SAM" id="Coils"/>
    </source>
</evidence>
<dbReference type="PATRIC" id="fig|1354303.4.peg.1013"/>
<feature type="coiled-coil region" evidence="1">
    <location>
        <begin position="243"/>
        <end position="377"/>
    </location>
</feature>
<name>U4T4Q0_9GAMM</name>
<dbReference type="AlphaFoldDB" id="U4T4Q0"/>
<reference evidence="2 3" key="1">
    <citation type="journal article" date="2013" name="Genome Announc.">
        <title>Draft Genome Sequence of Psychrobacter aquaticus Strain CMS 56T, Isolated from a Cyanobacterial Mat Sample Collected from Water Bodies in the McMurdo Dry Valley Region of Antarctica.</title>
        <authorList>
            <person name="Reddy G.S."/>
            <person name="Ara S."/>
            <person name="Singh A."/>
            <person name="Kumar Pinnaka A."/>
            <person name="Shivaji S."/>
        </authorList>
    </citation>
    <scope>NUCLEOTIDE SEQUENCE [LARGE SCALE GENOMIC DNA]</scope>
    <source>
        <strain evidence="2 3">CMS 56</strain>
    </source>
</reference>
<evidence type="ECO:0000313" key="3">
    <source>
        <dbReference type="Proteomes" id="UP000016761"/>
    </source>
</evidence>
<feature type="coiled-coil region" evidence="1">
    <location>
        <begin position="582"/>
        <end position="637"/>
    </location>
</feature>
<organism evidence="2 3">
    <name type="scientific">Psychrobacter aquaticus CMS 56</name>
    <dbReference type="NCBI Taxonomy" id="1354303"/>
    <lineage>
        <taxon>Bacteria</taxon>
        <taxon>Pseudomonadati</taxon>
        <taxon>Pseudomonadota</taxon>
        <taxon>Gammaproteobacteria</taxon>
        <taxon>Moraxellales</taxon>
        <taxon>Moraxellaceae</taxon>
        <taxon>Psychrobacter</taxon>
    </lineage>
</organism>
<keyword evidence="3" id="KW-1185">Reference proteome</keyword>
<dbReference type="STRING" id="1354303.M917_1025"/>
<sequence>MGKTSALTLIPVFYGYEPERLISRSGSKKSFADYYLPHPQSLIVFEYSRYDGECCVCLYRKNQGGIAYRFITGNADQTIFSEELADLFADKQSISDILKRSLPFETSNQVDTITDYRAIIQNNRKILRRRSKGRQSYLSEASKYALSNTSINHIGALTSVVLKHDRLLAQFKTMLVDSFLRDQISLESKPIDTKGMDLIEDLRSVNSFNIKVDKLTEAYQNTLQLLADWATLSDTYEYSQKYNEAITAQQQQLEIELTQKQELKNKTAEAFNQEIDKMIDLESSTQIELNNYNQRISNLNEQKQAWEAQDIEKKRHLVSNIEEYKQRIEEQTKIYNALQEDAQTIKNEHEKRLRGLSDALTDKIKRLNDKKDQIRDAATVDIKEVEVLINNQSEKDALKLEDIKANNSRAYHTLKETKQPVEIEIAKAKDGSIDAESQLSKDKLKEHLSRAYTELATLDTNQNLAQDHLDKAKEALGQKQGNVDLLNKNLERLQNKAESIHKLLYPAKDSLLETLMQHPEHSKNSIMKVLNPDLLHRQDLAQEWLIGSADNLTTSLYGLDINLAAIDMPDSATESSKLSHQYDAIKQKVRETKTELEQAGKELENARKEVRESSAKVVIIRNKKTDQNKEVEQIEQQQRQLAILIQSRQEQLIAAKETELSVIDTQLDSLLKEQESQFKNFADSSTERLQTYKNKIIDLEKQRDSELENVALSINEAESNKERDEQAYQVRYLEVLADKGVDTNKLAELHEEISQLNHILRKAEGFQKIIIEYQRWYREEWSHFDTYQERAYELQERVDEVAQKTKDHRNLKQIRISEIGIEIKRLTDHQSNVKAQLTNINQWQAQADTIRSYQHEIKQTQVYKRLNQALTSDVRSHQNSEHDILPSPIEPNLRDAISIDANTAEITWLTQAKSSIKKNKEQVFELSISAQTFNQDISHHSGSKIHKYWQSRQSEYYYEKVTAYDVEIEKPITKEVRELLDIISLYQLMSEDLNQLKRSIRSQFDSTGLHFSNYYHTLKKLNSSVKSIGSDLARKINTEHNFPALTDIEIELESKIHTYDMWSDLAEFDTHYQDWKIAGIDVLPNEVFISSFERLLSSLENTQITEDIESLVELKISITENGRVVPIYTDQDLQDASSTGLSLLAVIVVFCGMTRYLCPDENVTIHWPLDEIGKLSNQNTKLLFELMEKRNVSLFCAQPDASPLLNQFFVNKNWLDLKDGVRTIQVIPNNKPNPLLQKLRNIESSNPQV</sequence>
<evidence type="ECO:0000313" key="2">
    <source>
        <dbReference type="EMBL" id="ERL56347.1"/>
    </source>
</evidence>
<gene>
    <name evidence="2" type="ORF">M917_1025</name>
</gene>
<proteinExistence type="predicted"/>
<feature type="coiled-coil region" evidence="1">
    <location>
        <begin position="682"/>
        <end position="727"/>
    </location>
</feature>
<comment type="caution">
    <text evidence="2">The sequence shown here is derived from an EMBL/GenBank/DDBJ whole genome shotgun (WGS) entry which is preliminary data.</text>
</comment>
<feature type="coiled-coil region" evidence="1">
    <location>
        <begin position="469"/>
        <end position="503"/>
    </location>
</feature>
<evidence type="ECO:0008006" key="4">
    <source>
        <dbReference type="Google" id="ProtNLM"/>
    </source>
</evidence>
<dbReference type="InterPro" id="IPR021979">
    <property type="entry name" value="DUF3584"/>
</dbReference>
<dbReference type="Pfam" id="PF12128">
    <property type="entry name" value="DUF3584"/>
    <property type="match status" value="1"/>
</dbReference>